<dbReference type="InterPro" id="IPR050639">
    <property type="entry name" value="SSR_resolvase"/>
</dbReference>
<dbReference type="HOGENOM" id="CLU_010686_8_0_11"/>
<dbReference type="SMART" id="SM00857">
    <property type="entry name" value="Resolvase"/>
    <property type="match status" value="1"/>
</dbReference>
<comment type="similarity">
    <text evidence="1">Belongs to the site-specific recombinase resolvase family.</text>
</comment>
<evidence type="ECO:0000259" key="6">
    <source>
        <dbReference type="PROSITE" id="PS51736"/>
    </source>
</evidence>
<protein>
    <submittedName>
        <fullName evidence="7">Resolvase, N-terminal domain protein</fullName>
    </submittedName>
</protein>
<dbReference type="SUPFAM" id="SSF46689">
    <property type="entry name" value="Homeodomain-like"/>
    <property type="match status" value="1"/>
</dbReference>
<evidence type="ECO:0000313" key="8">
    <source>
        <dbReference type="Proteomes" id="UP000003653"/>
    </source>
</evidence>
<gene>
    <name evidence="7" type="primary">pinH</name>
    <name evidence="7" type="ORF">HMPREF0591_0400</name>
</gene>
<dbReference type="InterPro" id="IPR036162">
    <property type="entry name" value="Resolvase-like_N_sf"/>
</dbReference>
<comment type="caution">
    <text evidence="7">The sequence shown here is derived from an EMBL/GenBank/DDBJ whole genome shotgun (WGS) entry which is preliminary data.</text>
</comment>
<dbReference type="GO" id="GO:0015074">
    <property type="term" value="P:DNA integration"/>
    <property type="evidence" value="ECO:0007669"/>
    <property type="project" value="UniProtKB-KW"/>
</dbReference>
<feature type="active site" description="O-(5'-phospho-DNA)-serine intermediate" evidence="5">
    <location>
        <position position="2"/>
    </location>
</feature>
<name>D5P2K6_9MYCO</name>
<dbReference type="EMBL" id="ADNV01000062">
    <property type="protein sequence ID" value="EFG79693.1"/>
    <property type="molecule type" value="Genomic_DNA"/>
</dbReference>
<dbReference type="GO" id="GO:0003677">
    <property type="term" value="F:DNA binding"/>
    <property type="evidence" value="ECO:0007669"/>
    <property type="project" value="UniProtKB-KW"/>
</dbReference>
<dbReference type="Gene3D" id="3.40.50.1390">
    <property type="entry name" value="Resolvase, N-terminal catalytic domain"/>
    <property type="match status" value="1"/>
</dbReference>
<dbReference type="AlphaFoldDB" id="D5P2K6"/>
<evidence type="ECO:0000256" key="1">
    <source>
        <dbReference type="ARBA" id="ARBA00009913"/>
    </source>
</evidence>
<reference evidence="7 8" key="1">
    <citation type="submission" date="2010-04" db="EMBL/GenBank/DDBJ databases">
        <authorList>
            <person name="Muzny D."/>
            <person name="Qin X."/>
            <person name="Deng J."/>
            <person name="Jiang H."/>
            <person name="Liu Y."/>
            <person name="Qu J."/>
            <person name="Song X.-Z."/>
            <person name="Zhang L."/>
            <person name="Thornton R."/>
            <person name="Coyle M."/>
            <person name="Francisco L."/>
            <person name="Jackson L."/>
            <person name="Javaid M."/>
            <person name="Korchina V."/>
            <person name="Kovar C."/>
            <person name="Mata R."/>
            <person name="Mathew T."/>
            <person name="Ngo R."/>
            <person name="Nguyen L."/>
            <person name="Nguyen N."/>
            <person name="Okwuonu G."/>
            <person name="Ongeri F."/>
            <person name="Pham C."/>
            <person name="Simmons D."/>
            <person name="Wilczek-Boney K."/>
            <person name="Hale W."/>
            <person name="Jakkamsetti A."/>
            <person name="Pham P."/>
            <person name="Ruth R."/>
            <person name="San Lucas F."/>
            <person name="Warren J."/>
            <person name="Zhang J."/>
            <person name="Zhao Z."/>
            <person name="Zhou C."/>
            <person name="Zhu D."/>
            <person name="Lee S."/>
            <person name="Bess C."/>
            <person name="Blankenburg K."/>
            <person name="Forbes L."/>
            <person name="Fu Q."/>
            <person name="Gubbala S."/>
            <person name="Hirani K."/>
            <person name="Jayaseelan J.C."/>
            <person name="Lara F."/>
            <person name="Munidasa M."/>
            <person name="Palculict T."/>
            <person name="Patil S."/>
            <person name="Pu L.-L."/>
            <person name="Saada N."/>
            <person name="Tang L."/>
            <person name="Weissenberger G."/>
            <person name="Zhu Y."/>
            <person name="Hemphill L."/>
            <person name="Shang Y."/>
            <person name="Youmans B."/>
            <person name="Ayvaz T."/>
            <person name="Ross M."/>
            <person name="Santibanez J."/>
            <person name="Aqrawi P."/>
            <person name="Gross S."/>
            <person name="Joshi V."/>
            <person name="Fowler G."/>
            <person name="Nazareth L."/>
            <person name="Reid J."/>
            <person name="Worley K."/>
            <person name="Petrosino J."/>
            <person name="Highlander S."/>
            <person name="Gibbs R."/>
        </authorList>
    </citation>
    <scope>NUCLEOTIDE SEQUENCE [LARGE SCALE GENOMIC DNA]</scope>
    <source>
        <strain evidence="7 8">ATCC BAA-614</strain>
    </source>
</reference>
<dbReference type="GO" id="GO:0000150">
    <property type="term" value="F:DNA strand exchange activity"/>
    <property type="evidence" value="ECO:0007669"/>
    <property type="project" value="InterPro"/>
</dbReference>
<dbReference type="PANTHER" id="PTHR30461">
    <property type="entry name" value="DNA-INVERTASE FROM LAMBDOID PROPHAGE"/>
    <property type="match status" value="1"/>
</dbReference>
<dbReference type="Proteomes" id="UP000003653">
    <property type="component" value="Unassembled WGS sequence"/>
</dbReference>
<proteinExistence type="inferred from homology"/>
<organism evidence="7 8">
    <name type="scientific">Mycobacterium parascrofulaceum ATCC BAA-614</name>
    <dbReference type="NCBI Taxonomy" id="525368"/>
    <lineage>
        <taxon>Bacteria</taxon>
        <taxon>Bacillati</taxon>
        <taxon>Actinomycetota</taxon>
        <taxon>Actinomycetes</taxon>
        <taxon>Mycobacteriales</taxon>
        <taxon>Mycobacteriaceae</taxon>
        <taxon>Mycobacterium</taxon>
        <taxon>Mycobacterium simiae complex</taxon>
    </lineage>
</organism>
<keyword evidence="8" id="KW-1185">Reference proteome</keyword>
<dbReference type="Gene3D" id="1.10.10.60">
    <property type="entry name" value="Homeodomain-like"/>
    <property type="match status" value="1"/>
</dbReference>
<evidence type="ECO:0000256" key="3">
    <source>
        <dbReference type="ARBA" id="ARBA00023125"/>
    </source>
</evidence>
<dbReference type="PROSITE" id="PS51736">
    <property type="entry name" value="RECOMBINASES_3"/>
    <property type="match status" value="1"/>
</dbReference>
<dbReference type="InterPro" id="IPR006120">
    <property type="entry name" value="Resolvase_HTH_dom"/>
</dbReference>
<dbReference type="CDD" id="cd03768">
    <property type="entry name" value="SR_ResInv"/>
    <property type="match status" value="1"/>
</dbReference>
<dbReference type="InterPro" id="IPR009057">
    <property type="entry name" value="Homeodomain-like_sf"/>
</dbReference>
<dbReference type="InterPro" id="IPR006119">
    <property type="entry name" value="Resolv_N"/>
</dbReference>
<keyword evidence="2" id="KW-0229">DNA integration</keyword>
<keyword evidence="4" id="KW-0233">DNA recombination</keyword>
<evidence type="ECO:0000256" key="2">
    <source>
        <dbReference type="ARBA" id="ARBA00022908"/>
    </source>
</evidence>
<feature type="domain" description="Resolvase/invertase-type recombinase catalytic" evidence="6">
    <location>
        <begin position="1"/>
        <end position="127"/>
    </location>
</feature>
<dbReference type="SUPFAM" id="SSF53041">
    <property type="entry name" value="Resolvase-like"/>
    <property type="match status" value="1"/>
</dbReference>
<dbReference type="FunFam" id="3.40.50.1390:FF:000001">
    <property type="entry name" value="DNA recombinase"/>
    <property type="match status" value="1"/>
</dbReference>
<dbReference type="PROSITE" id="PS00398">
    <property type="entry name" value="RECOMBINASES_2"/>
    <property type="match status" value="1"/>
</dbReference>
<keyword evidence="3" id="KW-0238">DNA-binding</keyword>
<sequence length="182" mass="19367">MSTSDQSVAGQLDALHAAGCERVWTDVASGTLARRPGLDDLIAVATEGDTVVTTRLDRLGRSLPHLLDLVEELSAHNVGLRSLAEEIDTNSATGRLVLHVFGALAEFERGINHERTMAGLNAARARGRVGGRPMALSGQRLAHAREMAAAGVPVPEIASTLLVGRSTVYRALNRQRDSSRAE</sequence>
<evidence type="ECO:0000256" key="5">
    <source>
        <dbReference type="PIRSR" id="PIRSR606118-50"/>
    </source>
</evidence>
<accession>D5P2K6</accession>
<dbReference type="PANTHER" id="PTHR30461:SF2">
    <property type="entry name" value="SERINE RECOMBINASE PINE-RELATED"/>
    <property type="match status" value="1"/>
</dbReference>
<dbReference type="Pfam" id="PF02796">
    <property type="entry name" value="HTH_7"/>
    <property type="match status" value="1"/>
</dbReference>
<dbReference type="Pfam" id="PF00239">
    <property type="entry name" value="Resolvase"/>
    <property type="match status" value="1"/>
</dbReference>
<evidence type="ECO:0000256" key="4">
    <source>
        <dbReference type="ARBA" id="ARBA00023172"/>
    </source>
</evidence>
<dbReference type="InterPro" id="IPR006118">
    <property type="entry name" value="Recombinase_CS"/>
</dbReference>
<evidence type="ECO:0000313" key="7">
    <source>
        <dbReference type="EMBL" id="EFG79693.1"/>
    </source>
</evidence>
<dbReference type="eggNOG" id="COG1961">
    <property type="taxonomic scope" value="Bacteria"/>
</dbReference>
<dbReference type="CDD" id="cd00569">
    <property type="entry name" value="HTH_Hin_like"/>
    <property type="match status" value="1"/>
</dbReference>